<dbReference type="InterPro" id="IPR022623">
    <property type="entry name" value="Glyco_trans_4"/>
</dbReference>
<dbReference type="RefSeq" id="WP_072333766.1">
    <property type="nucleotide sequence ID" value="NZ_DBGALU010000094.1"/>
</dbReference>
<gene>
    <name evidence="2" type="ORF">DESPIGER_0962</name>
</gene>
<dbReference type="OrthoDB" id="5416057at2"/>
<dbReference type="EMBL" id="LT630450">
    <property type="protein sequence ID" value="SFV72825.1"/>
    <property type="molecule type" value="Genomic_DNA"/>
</dbReference>
<evidence type="ECO:0000259" key="1">
    <source>
        <dbReference type="Pfam" id="PF12000"/>
    </source>
</evidence>
<organism evidence="2 3">
    <name type="scientific">Desulfovibrio piger</name>
    <dbReference type="NCBI Taxonomy" id="901"/>
    <lineage>
        <taxon>Bacteria</taxon>
        <taxon>Pseudomonadati</taxon>
        <taxon>Thermodesulfobacteriota</taxon>
        <taxon>Desulfovibrionia</taxon>
        <taxon>Desulfovibrionales</taxon>
        <taxon>Desulfovibrionaceae</taxon>
        <taxon>Desulfovibrio</taxon>
    </lineage>
</organism>
<keyword evidence="3" id="KW-1185">Reference proteome</keyword>
<dbReference type="SUPFAM" id="SSF53756">
    <property type="entry name" value="UDP-Glycosyltransferase/glycogen phosphorylase"/>
    <property type="match status" value="1"/>
</dbReference>
<name>A0A1K1LDM5_9BACT</name>
<dbReference type="Proteomes" id="UP000186323">
    <property type="component" value="Chromosome I"/>
</dbReference>
<sequence>MRILFINHTFPGDLGPLLAAFAAQPGHEILFASCRGRRDFSVPGVRHVVLSPSRSRRLAGDGAGTVLDRAVETGRQALQAFRLLRQSGFVPDMVLLSSALEQGLFLRDAFPDTFAVCFAEGLPSDGLAADGRGLVRHLLQCRQMRQSDLVIRLAAEAESRDLEQRGAVTLPYPVDTDYFAPAGDGACRRAEGDGQVLCAVRDAADAGRLLRLAENLLDQRPECRLTLLCESATGRERLAALATALPPGVSMPERLSLRAYRDLLRTAAVITAPEASCLSAPVLLEAMSCGVVPVLAGDAAGWPLLRAGGGCLWCHAALLVPTLAAALGRPQELARLSRAARATVVRHFRRQDVIPGHLALLHAVRTAWLRKKQDGTTA</sequence>
<dbReference type="AlphaFoldDB" id="A0A1K1LDM5"/>
<dbReference type="Pfam" id="PF12000">
    <property type="entry name" value="Glyco_trans_4_3"/>
    <property type="match status" value="1"/>
</dbReference>
<evidence type="ECO:0000313" key="2">
    <source>
        <dbReference type="EMBL" id="SFV72825.1"/>
    </source>
</evidence>
<reference evidence="3" key="1">
    <citation type="submission" date="2016-10" db="EMBL/GenBank/DDBJ databases">
        <authorList>
            <person name="Wegmann U."/>
        </authorList>
    </citation>
    <scope>NUCLEOTIDE SEQUENCE [LARGE SCALE GENOMIC DNA]</scope>
</reference>
<feature type="domain" description="Glycosyl transferase family 4" evidence="1">
    <location>
        <begin position="26"/>
        <end position="120"/>
    </location>
</feature>
<protein>
    <submittedName>
        <fullName evidence="2">Glycosyl transferase, group 1</fullName>
    </submittedName>
</protein>
<dbReference type="GO" id="GO:0016740">
    <property type="term" value="F:transferase activity"/>
    <property type="evidence" value="ECO:0007669"/>
    <property type="project" value="UniProtKB-KW"/>
</dbReference>
<proteinExistence type="predicted"/>
<accession>A0A1K1LDM5</accession>
<dbReference type="KEGG" id="dpg:DESPIGER_0962"/>
<keyword evidence="2" id="KW-0808">Transferase</keyword>
<dbReference type="Gene3D" id="3.40.50.2000">
    <property type="entry name" value="Glycogen Phosphorylase B"/>
    <property type="match status" value="2"/>
</dbReference>
<evidence type="ECO:0000313" key="3">
    <source>
        <dbReference type="Proteomes" id="UP000186323"/>
    </source>
</evidence>